<comment type="similarity">
    <text evidence="8">Belongs to the ATPase delta chain family.</text>
</comment>
<keyword evidence="5 8" id="KW-0472">Membrane</keyword>
<dbReference type="PANTHER" id="PTHR11910">
    <property type="entry name" value="ATP SYNTHASE DELTA CHAIN"/>
    <property type="match status" value="1"/>
</dbReference>
<keyword evidence="3 8" id="KW-0375">Hydrogen ion transport</keyword>
<keyword evidence="2 8" id="KW-0813">Transport</keyword>
<feature type="coiled-coil region" evidence="9">
    <location>
        <begin position="11"/>
        <end position="38"/>
    </location>
</feature>
<keyword evidence="6 8" id="KW-0139">CF(1)</keyword>
<proteinExistence type="inferred from homology"/>
<name>A0ABT4QD65_9BACL</name>
<dbReference type="RefSeq" id="WP_269883354.1">
    <property type="nucleotide sequence ID" value="NZ_JAQAGZ010000014.1"/>
</dbReference>
<evidence type="ECO:0000256" key="1">
    <source>
        <dbReference type="ARBA" id="ARBA00004370"/>
    </source>
</evidence>
<dbReference type="SUPFAM" id="SSF47928">
    <property type="entry name" value="N-terminal domain of the delta subunit of the F1F0-ATP synthase"/>
    <property type="match status" value="1"/>
</dbReference>
<accession>A0ABT4QD65</accession>
<dbReference type="InterPro" id="IPR020781">
    <property type="entry name" value="ATPase_OSCP/d_CS"/>
</dbReference>
<evidence type="ECO:0000256" key="8">
    <source>
        <dbReference type="HAMAP-Rule" id="MF_01416"/>
    </source>
</evidence>
<dbReference type="PRINTS" id="PR00125">
    <property type="entry name" value="ATPASEDELTA"/>
</dbReference>
<evidence type="ECO:0000256" key="2">
    <source>
        <dbReference type="ARBA" id="ARBA00022448"/>
    </source>
</evidence>
<evidence type="ECO:0000313" key="11">
    <source>
        <dbReference type="Proteomes" id="UP001527882"/>
    </source>
</evidence>
<evidence type="ECO:0000256" key="4">
    <source>
        <dbReference type="ARBA" id="ARBA00023065"/>
    </source>
</evidence>
<keyword evidence="7 8" id="KW-0066">ATP synthesis</keyword>
<keyword evidence="11" id="KW-1185">Reference proteome</keyword>
<keyword evidence="9" id="KW-0175">Coiled coil</keyword>
<sequence length="183" mass="20101">MSQDTVVAKRYAKALFEVAKEQNRIAEVEEELKAVIGALKDNADLNKLIKHPSIEASVKSGLLKQIFESAVSQPVFNALRLLIDRRREDVLEAFVNYYVNIANEALGQASATVYTPAALSAEELTRIAATFSQLTGKQIRVESVIDKSLLGGIQVRIGDRLYDGSLSGKLGRLEKQLNQSQAL</sequence>
<dbReference type="Pfam" id="PF00213">
    <property type="entry name" value="OSCP"/>
    <property type="match status" value="1"/>
</dbReference>
<evidence type="ECO:0000256" key="3">
    <source>
        <dbReference type="ARBA" id="ARBA00022781"/>
    </source>
</evidence>
<dbReference type="Proteomes" id="UP001527882">
    <property type="component" value="Unassembled WGS sequence"/>
</dbReference>
<dbReference type="InterPro" id="IPR026015">
    <property type="entry name" value="ATP_synth_OSCP/delta_N_sf"/>
</dbReference>
<reference evidence="10 11" key="1">
    <citation type="submission" date="2022-12" db="EMBL/GenBank/DDBJ databases">
        <title>Draft genome sequence of Paenibacillus sp. dW9.</title>
        <authorList>
            <person name="Choi E.-W."/>
            <person name="Kim D.-U."/>
        </authorList>
    </citation>
    <scope>NUCLEOTIDE SEQUENCE [LARGE SCALE GENOMIC DNA]</scope>
    <source>
        <strain evidence="11">dW9</strain>
    </source>
</reference>
<evidence type="ECO:0000256" key="5">
    <source>
        <dbReference type="ARBA" id="ARBA00023136"/>
    </source>
</evidence>
<evidence type="ECO:0000256" key="6">
    <source>
        <dbReference type="ARBA" id="ARBA00023196"/>
    </source>
</evidence>
<dbReference type="NCBIfam" id="TIGR01145">
    <property type="entry name" value="ATP_synt_delta"/>
    <property type="match status" value="1"/>
</dbReference>
<evidence type="ECO:0000256" key="7">
    <source>
        <dbReference type="ARBA" id="ARBA00023310"/>
    </source>
</evidence>
<evidence type="ECO:0000256" key="9">
    <source>
        <dbReference type="SAM" id="Coils"/>
    </source>
</evidence>
<comment type="function">
    <text evidence="8">This protein is part of the stalk that links CF(0) to CF(1). It either transmits conformational changes from CF(0) to CF(1) or is implicated in proton conduction.</text>
</comment>
<comment type="caution">
    <text evidence="10">The sequence shown here is derived from an EMBL/GenBank/DDBJ whole genome shotgun (WGS) entry which is preliminary data.</text>
</comment>
<keyword evidence="8" id="KW-1003">Cell membrane</keyword>
<dbReference type="PROSITE" id="PS00389">
    <property type="entry name" value="ATPASE_DELTA"/>
    <property type="match status" value="1"/>
</dbReference>
<dbReference type="HAMAP" id="MF_01416">
    <property type="entry name" value="ATP_synth_delta_bact"/>
    <property type="match status" value="1"/>
</dbReference>
<dbReference type="Gene3D" id="1.10.520.20">
    <property type="entry name" value="N-terminal domain of the delta subunit of the F1F0-ATP synthase"/>
    <property type="match status" value="1"/>
</dbReference>
<keyword evidence="4 8" id="KW-0406">Ion transport</keyword>
<evidence type="ECO:0000313" key="10">
    <source>
        <dbReference type="EMBL" id="MCZ8514824.1"/>
    </source>
</evidence>
<organism evidence="10 11">
    <name type="scientific">Paenibacillus gyeongsangnamensis</name>
    <dbReference type="NCBI Taxonomy" id="3388067"/>
    <lineage>
        <taxon>Bacteria</taxon>
        <taxon>Bacillati</taxon>
        <taxon>Bacillota</taxon>
        <taxon>Bacilli</taxon>
        <taxon>Bacillales</taxon>
        <taxon>Paenibacillaceae</taxon>
        <taxon>Paenibacillus</taxon>
    </lineage>
</organism>
<dbReference type="NCBIfam" id="NF004403">
    <property type="entry name" value="PRK05758.2-4"/>
    <property type="match status" value="1"/>
</dbReference>
<comment type="subcellular location">
    <subcellularLocation>
        <location evidence="8">Cell membrane</location>
        <topology evidence="8">Peripheral membrane protein</topology>
    </subcellularLocation>
    <subcellularLocation>
        <location evidence="1">Membrane</location>
    </subcellularLocation>
</comment>
<gene>
    <name evidence="8" type="primary">atpH</name>
    <name evidence="10" type="ORF">O9H85_20865</name>
</gene>
<protein>
    <recommendedName>
        <fullName evidence="8">ATP synthase subunit delta</fullName>
    </recommendedName>
    <alternativeName>
        <fullName evidence="8">ATP synthase F(1) sector subunit delta</fullName>
    </alternativeName>
    <alternativeName>
        <fullName evidence="8">F-type ATPase subunit delta</fullName>
        <shortName evidence="8">F-ATPase subunit delta</shortName>
    </alternativeName>
</protein>
<comment type="function">
    <text evidence="8">F(1)F(0) ATP synthase produces ATP from ADP in the presence of a proton or sodium gradient. F-type ATPases consist of two structural domains, F(1) containing the extramembraneous catalytic core and F(0) containing the membrane proton channel, linked together by a central stalk and a peripheral stalk. During catalysis, ATP synthesis in the catalytic domain of F(1) is coupled via a rotary mechanism of the central stalk subunits to proton translocation.</text>
</comment>
<dbReference type="InterPro" id="IPR000711">
    <property type="entry name" value="ATPase_OSCP/dsu"/>
</dbReference>
<dbReference type="EMBL" id="JAQAGZ010000014">
    <property type="protein sequence ID" value="MCZ8514824.1"/>
    <property type="molecule type" value="Genomic_DNA"/>
</dbReference>